<dbReference type="RefSeq" id="WP_345248224.1">
    <property type="nucleotide sequence ID" value="NZ_BAABFO010000006.1"/>
</dbReference>
<dbReference type="Gene3D" id="1.10.4100.10">
    <property type="entry name" value="2-methylcitrate dehydratase PrpD"/>
    <property type="match status" value="1"/>
</dbReference>
<evidence type="ECO:0000313" key="4">
    <source>
        <dbReference type="EMBL" id="GAA4329629.1"/>
    </source>
</evidence>
<dbReference type="Proteomes" id="UP001501671">
    <property type="component" value="Unassembled WGS sequence"/>
</dbReference>
<feature type="domain" description="MmgE/PrpD N-terminal" evidence="2">
    <location>
        <begin position="25"/>
        <end position="259"/>
    </location>
</feature>
<accession>A0ABP8GTI2</accession>
<dbReference type="InterPro" id="IPR045337">
    <property type="entry name" value="MmgE_PrpD_C"/>
</dbReference>
<dbReference type="InterPro" id="IPR042188">
    <property type="entry name" value="MmgE/PrpD_sf_2"/>
</dbReference>
<keyword evidence="5" id="KW-1185">Reference proteome</keyword>
<dbReference type="PANTHER" id="PTHR16943">
    <property type="entry name" value="2-METHYLCITRATE DEHYDRATASE-RELATED"/>
    <property type="match status" value="1"/>
</dbReference>
<dbReference type="PANTHER" id="PTHR16943:SF8">
    <property type="entry name" value="2-METHYLCITRATE DEHYDRATASE"/>
    <property type="match status" value="1"/>
</dbReference>
<evidence type="ECO:0000259" key="2">
    <source>
        <dbReference type="Pfam" id="PF03972"/>
    </source>
</evidence>
<evidence type="ECO:0000313" key="5">
    <source>
        <dbReference type="Proteomes" id="UP001501671"/>
    </source>
</evidence>
<dbReference type="InterPro" id="IPR045336">
    <property type="entry name" value="MmgE_PrpD_N"/>
</dbReference>
<comment type="similarity">
    <text evidence="1">Belongs to the PrpD family.</text>
</comment>
<reference evidence="5" key="1">
    <citation type="journal article" date="2019" name="Int. J. Syst. Evol. Microbiol.">
        <title>The Global Catalogue of Microorganisms (GCM) 10K type strain sequencing project: providing services to taxonomists for standard genome sequencing and annotation.</title>
        <authorList>
            <consortium name="The Broad Institute Genomics Platform"/>
            <consortium name="The Broad Institute Genome Sequencing Center for Infectious Disease"/>
            <person name="Wu L."/>
            <person name="Ma J."/>
        </authorList>
    </citation>
    <scope>NUCLEOTIDE SEQUENCE [LARGE SCALE GENOMIC DNA]</scope>
    <source>
        <strain evidence="5">JCM 17666</strain>
    </source>
</reference>
<protein>
    <submittedName>
        <fullName evidence="4">MmgE/PrpD family protein</fullName>
    </submittedName>
</protein>
<evidence type="ECO:0000259" key="3">
    <source>
        <dbReference type="Pfam" id="PF19305"/>
    </source>
</evidence>
<gene>
    <name evidence="4" type="ORF">GCM10023144_16660</name>
</gene>
<dbReference type="Pfam" id="PF03972">
    <property type="entry name" value="MmgE_PrpD_N"/>
    <property type="match status" value="1"/>
</dbReference>
<proteinExistence type="inferred from homology"/>
<dbReference type="Pfam" id="PF19305">
    <property type="entry name" value="MmgE_PrpD_C"/>
    <property type="match status" value="1"/>
</dbReference>
<dbReference type="InterPro" id="IPR036148">
    <property type="entry name" value="MmgE/PrpD_sf"/>
</dbReference>
<organism evidence="4 5">
    <name type="scientific">Pigmentiphaga soli</name>
    <dbReference type="NCBI Taxonomy" id="1007095"/>
    <lineage>
        <taxon>Bacteria</taxon>
        <taxon>Pseudomonadati</taxon>
        <taxon>Pseudomonadota</taxon>
        <taxon>Betaproteobacteria</taxon>
        <taxon>Burkholderiales</taxon>
        <taxon>Alcaligenaceae</taxon>
        <taxon>Pigmentiphaga</taxon>
    </lineage>
</organism>
<dbReference type="Gene3D" id="3.30.1330.120">
    <property type="entry name" value="2-methylcitrate dehydratase PrpD"/>
    <property type="match status" value="1"/>
</dbReference>
<dbReference type="InterPro" id="IPR042183">
    <property type="entry name" value="MmgE/PrpD_sf_1"/>
</dbReference>
<sequence length="478" mass="51438">MLQAVAPLPVQIYAGPLAQGAPTRALASFAAGLRFEDIPGPVVERAKELLLDYLSTVAAVAKEDPAQRLIRFASKMGGPAESRILGAGVSVAAPWAALVNGTMGHMMELDDTDRKTMAHAGDSLWASALAVGERQNASGAEILAAAIAGYEVSLRIGESVMPDHYRRGWHPSGTFMPFGAAVAAGRLLGLDAQAMGWALGNAGAQASGNFAHLGERAMTKDFNCGHAAKCGVIAALLAAEGFTGPTDVVENRRGFMALYGVNVHPERLTAGLGAHWRVMDVSQKAYSGCRYIHPSLDIVTALQKEVGFRPEDVKRVVCRLLSTGAGLVNDPVPWDGSKGLQGTRFSLHFNIAVALQMGREGLWSLLDERHPLQYRDRPEIRAMMARIEVIPDAELDKNFPDKWSTALTLELSDGRSFTREADYPTGEPENPMAREDLLRKFDILTEMAGWSRDKASGLPPEVARLDRASDLSGLLTFL</sequence>
<comment type="caution">
    <text evidence="4">The sequence shown here is derived from an EMBL/GenBank/DDBJ whole genome shotgun (WGS) entry which is preliminary data.</text>
</comment>
<dbReference type="EMBL" id="BAABFO010000006">
    <property type="protein sequence ID" value="GAA4329629.1"/>
    <property type="molecule type" value="Genomic_DNA"/>
</dbReference>
<evidence type="ECO:0000256" key="1">
    <source>
        <dbReference type="ARBA" id="ARBA00006174"/>
    </source>
</evidence>
<name>A0ABP8GTI2_9BURK</name>
<dbReference type="InterPro" id="IPR005656">
    <property type="entry name" value="MmgE_PrpD"/>
</dbReference>
<dbReference type="SUPFAM" id="SSF103378">
    <property type="entry name" value="2-methylcitrate dehydratase PrpD"/>
    <property type="match status" value="1"/>
</dbReference>
<feature type="domain" description="MmgE/PrpD C-terminal" evidence="3">
    <location>
        <begin position="286"/>
        <end position="446"/>
    </location>
</feature>